<dbReference type="CDD" id="cd03228">
    <property type="entry name" value="ABCC_MRP_Like"/>
    <property type="match status" value="1"/>
</dbReference>
<organism evidence="4 5">
    <name type="scientific">Endobacter medicaginis</name>
    <dbReference type="NCBI Taxonomy" id="1181271"/>
    <lineage>
        <taxon>Bacteria</taxon>
        <taxon>Pseudomonadati</taxon>
        <taxon>Pseudomonadota</taxon>
        <taxon>Alphaproteobacteria</taxon>
        <taxon>Acetobacterales</taxon>
        <taxon>Acetobacteraceae</taxon>
        <taxon>Endobacter</taxon>
    </lineage>
</organism>
<dbReference type="InterPro" id="IPR003439">
    <property type="entry name" value="ABC_transporter-like_ATP-bd"/>
</dbReference>
<comment type="caution">
    <text evidence="4">The sequence shown here is derived from an EMBL/GenBank/DDBJ whole genome shotgun (WGS) entry which is preliminary data.</text>
</comment>
<evidence type="ECO:0000313" key="4">
    <source>
        <dbReference type="EMBL" id="NVN32009.1"/>
    </source>
</evidence>
<dbReference type="GO" id="GO:0042626">
    <property type="term" value="F:ATPase-coupled transmembrane transporter activity"/>
    <property type="evidence" value="ECO:0007669"/>
    <property type="project" value="TreeGrafter"/>
</dbReference>
<proteinExistence type="predicted"/>
<reference evidence="4 5" key="1">
    <citation type="submission" date="2020-06" db="EMBL/GenBank/DDBJ databases">
        <title>Description of novel acetic acid bacteria.</title>
        <authorList>
            <person name="Sombolestani A."/>
        </authorList>
    </citation>
    <scope>NUCLEOTIDE SEQUENCE [LARGE SCALE GENOMIC DNA]</scope>
    <source>
        <strain evidence="4 5">LMG 26838</strain>
    </source>
</reference>
<dbReference type="InterPro" id="IPR039421">
    <property type="entry name" value="Type_1_exporter"/>
</dbReference>
<dbReference type="SMART" id="SM00382">
    <property type="entry name" value="AAA"/>
    <property type="match status" value="1"/>
</dbReference>
<dbReference type="PANTHER" id="PTHR24221">
    <property type="entry name" value="ATP-BINDING CASSETTE SUB-FAMILY B"/>
    <property type="match status" value="1"/>
</dbReference>
<dbReference type="GO" id="GO:0016887">
    <property type="term" value="F:ATP hydrolysis activity"/>
    <property type="evidence" value="ECO:0007669"/>
    <property type="project" value="InterPro"/>
</dbReference>
<dbReference type="EMBL" id="JABXXQ010000595">
    <property type="protein sequence ID" value="NVN32009.1"/>
    <property type="molecule type" value="Genomic_DNA"/>
</dbReference>
<evidence type="ECO:0000256" key="2">
    <source>
        <dbReference type="ARBA" id="ARBA00022840"/>
    </source>
</evidence>
<dbReference type="InterPro" id="IPR027417">
    <property type="entry name" value="P-loop_NTPase"/>
</dbReference>
<dbReference type="AlphaFoldDB" id="A0A850NUT8"/>
<name>A0A850NUT8_9PROT</name>
<dbReference type="RefSeq" id="WP_176626677.1">
    <property type="nucleotide sequence ID" value="NZ_JABXXQ010000595.1"/>
</dbReference>
<protein>
    <submittedName>
        <fullName evidence="4">ATP-binding cassette domain-containing protein</fullName>
    </submittedName>
</protein>
<keyword evidence="1" id="KW-0547">Nucleotide-binding</keyword>
<feature type="non-terminal residue" evidence="4">
    <location>
        <position position="1"/>
    </location>
</feature>
<evidence type="ECO:0000256" key="1">
    <source>
        <dbReference type="ARBA" id="ARBA00022741"/>
    </source>
</evidence>
<dbReference type="PROSITE" id="PS50893">
    <property type="entry name" value="ABC_TRANSPORTER_2"/>
    <property type="match status" value="1"/>
</dbReference>
<evidence type="ECO:0000313" key="5">
    <source>
        <dbReference type="Proteomes" id="UP000565205"/>
    </source>
</evidence>
<evidence type="ECO:0000259" key="3">
    <source>
        <dbReference type="PROSITE" id="PS50893"/>
    </source>
</evidence>
<feature type="domain" description="ABC transporter" evidence="3">
    <location>
        <begin position="33"/>
        <end position="249"/>
    </location>
</feature>
<keyword evidence="2 4" id="KW-0067">ATP-binding</keyword>
<dbReference type="PROSITE" id="PS00211">
    <property type="entry name" value="ABC_TRANSPORTER_1"/>
    <property type="match status" value="1"/>
</dbReference>
<dbReference type="Gene3D" id="3.40.50.300">
    <property type="entry name" value="P-loop containing nucleotide triphosphate hydrolases"/>
    <property type="match status" value="1"/>
</dbReference>
<dbReference type="PANTHER" id="PTHR24221:SF654">
    <property type="entry name" value="ATP-BINDING CASSETTE SUB-FAMILY B MEMBER 6"/>
    <property type="match status" value="1"/>
</dbReference>
<dbReference type="GO" id="GO:0005524">
    <property type="term" value="F:ATP binding"/>
    <property type="evidence" value="ECO:0007669"/>
    <property type="project" value="UniProtKB-KW"/>
</dbReference>
<dbReference type="Pfam" id="PF00005">
    <property type="entry name" value="ABC_tran"/>
    <property type="match status" value="1"/>
</dbReference>
<dbReference type="Proteomes" id="UP000565205">
    <property type="component" value="Unassembled WGS sequence"/>
</dbReference>
<accession>A0A850NUT8</accession>
<gene>
    <name evidence="4" type="ORF">HUK83_16920</name>
</gene>
<dbReference type="SUPFAM" id="SSF52540">
    <property type="entry name" value="P-loop containing nucleoside triphosphate hydrolases"/>
    <property type="match status" value="1"/>
</dbReference>
<dbReference type="InterPro" id="IPR003593">
    <property type="entry name" value="AAA+_ATPase"/>
</dbReference>
<sequence length="250" mass="26226">VGLPAPPDAVVLPEGGEHMPPAIRTVQAHGVTVAFEDVRFGWSAHRPPVLDGLSFRVPHGETLIVAGPSGAGKSTVIELLLGFIRPQSGRITLNGAPIESIVPEALARMTSWIGQGPVLFAGSLGDNIRFARPEASEAELEAAVRDSGLAEVVASLPRGLATPIGEGGFGLSGGQAQRVAIARAFLKNAPLLLLDEPTAHLDPVTEAHILRCLQRLAINRTVILVGHSQAVHAFSGRRIDLAPRTRPQVA</sequence>
<dbReference type="InterPro" id="IPR017871">
    <property type="entry name" value="ABC_transporter-like_CS"/>
</dbReference>